<organism evidence="4 5">
    <name type="scientific">Nisaea acidiphila</name>
    <dbReference type="NCBI Taxonomy" id="1862145"/>
    <lineage>
        <taxon>Bacteria</taxon>
        <taxon>Pseudomonadati</taxon>
        <taxon>Pseudomonadota</taxon>
        <taxon>Alphaproteobacteria</taxon>
        <taxon>Rhodospirillales</taxon>
        <taxon>Thalassobaculaceae</taxon>
        <taxon>Nisaea</taxon>
    </lineage>
</organism>
<dbReference type="PANTHER" id="PTHR43477:SF4">
    <property type="entry name" value="DEHYDROGENASE_REDUCTASE SDR FAMILY MEMBER 6"/>
    <property type="match status" value="1"/>
</dbReference>
<dbReference type="InterPro" id="IPR051122">
    <property type="entry name" value="SDR_DHRS6-like"/>
</dbReference>
<dbReference type="SUPFAM" id="SSF51735">
    <property type="entry name" value="NAD(P)-binding Rossmann-fold domains"/>
    <property type="match status" value="1"/>
</dbReference>
<reference evidence="4" key="1">
    <citation type="submission" date="2022-08" db="EMBL/GenBank/DDBJ databases">
        <title>Nisaea acidiphila sp. nov., isolated from a marine algal debris and emended description of the genus Nisaea Urios et al. 2008.</title>
        <authorList>
            <person name="Kwon K."/>
        </authorList>
    </citation>
    <scope>NUCLEOTIDE SEQUENCE</scope>
    <source>
        <strain evidence="4">MEBiC11861</strain>
    </source>
</reference>
<dbReference type="NCBIfam" id="NF004779">
    <property type="entry name" value="PRK06125.1"/>
    <property type="match status" value="1"/>
</dbReference>
<evidence type="ECO:0000256" key="3">
    <source>
        <dbReference type="ARBA" id="ARBA00023027"/>
    </source>
</evidence>
<dbReference type="Proteomes" id="UP001060336">
    <property type="component" value="Chromosome"/>
</dbReference>
<accession>A0A9J7AN75</accession>
<sequence length="255" mass="26651">MELGLKGKRVLITGASKGIGLGCAKAFAAEGCALDLVARDRERLEQARDVLSGAGADCAIHSLDLSASGAVERLCEAVEVPDIVVNNAGAIPGGDLQAVVEATWREAWDLKVFGYINMARAFYPVMKANGGGVIFNVIGLAGVKLDPKYIAGTAGNASLNAFTKAMGSNALADGMRVLGVNPGLVETDRLVTLLKTKAKDEKGDEDRWQDFLAGQPLGRAATVDEIADVVTFLCSPRAGWATGIVVDLDGGQTYR</sequence>
<keyword evidence="3" id="KW-0520">NAD</keyword>
<dbReference type="Gene3D" id="3.40.50.720">
    <property type="entry name" value="NAD(P)-binding Rossmann-like Domain"/>
    <property type="match status" value="1"/>
</dbReference>
<dbReference type="AlphaFoldDB" id="A0A9J7AN75"/>
<dbReference type="InterPro" id="IPR002347">
    <property type="entry name" value="SDR_fam"/>
</dbReference>
<dbReference type="EMBL" id="CP102480">
    <property type="protein sequence ID" value="UUX48614.1"/>
    <property type="molecule type" value="Genomic_DNA"/>
</dbReference>
<dbReference type="InterPro" id="IPR036291">
    <property type="entry name" value="NAD(P)-bd_dom_sf"/>
</dbReference>
<evidence type="ECO:0000313" key="5">
    <source>
        <dbReference type="Proteomes" id="UP001060336"/>
    </source>
</evidence>
<dbReference type="GO" id="GO:0016491">
    <property type="term" value="F:oxidoreductase activity"/>
    <property type="evidence" value="ECO:0007669"/>
    <property type="project" value="UniProtKB-KW"/>
</dbReference>
<gene>
    <name evidence="4" type="ORF">NUH88_14490</name>
</gene>
<keyword evidence="5" id="KW-1185">Reference proteome</keyword>
<evidence type="ECO:0000313" key="4">
    <source>
        <dbReference type="EMBL" id="UUX48614.1"/>
    </source>
</evidence>
<proteinExistence type="inferred from homology"/>
<dbReference type="Pfam" id="PF13561">
    <property type="entry name" value="adh_short_C2"/>
    <property type="match status" value="1"/>
</dbReference>
<evidence type="ECO:0000256" key="1">
    <source>
        <dbReference type="ARBA" id="ARBA00006484"/>
    </source>
</evidence>
<dbReference type="RefSeq" id="WP_257767121.1">
    <property type="nucleotide sequence ID" value="NZ_CP102480.1"/>
</dbReference>
<keyword evidence="2" id="KW-0560">Oxidoreductase</keyword>
<dbReference type="KEGG" id="naci:NUH88_14490"/>
<protein>
    <submittedName>
        <fullName evidence="4">Short-chain dehydrogenase/reductase</fullName>
    </submittedName>
</protein>
<dbReference type="PRINTS" id="PR00081">
    <property type="entry name" value="GDHRDH"/>
</dbReference>
<name>A0A9J7AN75_9PROT</name>
<comment type="similarity">
    <text evidence="1">Belongs to the short-chain dehydrogenases/reductases (SDR) family.</text>
</comment>
<evidence type="ECO:0000256" key="2">
    <source>
        <dbReference type="ARBA" id="ARBA00023002"/>
    </source>
</evidence>
<dbReference type="PANTHER" id="PTHR43477">
    <property type="entry name" value="DIHYDROANTICAPSIN 7-DEHYDROGENASE"/>
    <property type="match status" value="1"/>
</dbReference>